<dbReference type="InterPro" id="IPR052552">
    <property type="entry name" value="YeaO-like"/>
</dbReference>
<dbReference type="PANTHER" id="PTHR36849">
    <property type="entry name" value="CYTOPLASMIC PROTEIN-RELATED"/>
    <property type="match status" value="1"/>
</dbReference>
<protein>
    <submittedName>
        <fullName evidence="1">DUF488 family protein</fullName>
    </submittedName>
</protein>
<dbReference type="EMBL" id="CP106856">
    <property type="protein sequence ID" value="UYB34901.1"/>
    <property type="molecule type" value="Genomic_DNA"/>
</dbReference>
<dbReference type="PANTHER" id="PTHR36849:SF1">
    <property type="entry name" value="CYTOPLASMIC PROTEIN"/>
    <property type="match status" value="1"/>
</dbReference>
<accession>A0ABY6FQ38</accession>
<organism evidence="1 2">
    <name type="scientific">Arthrobacter koreensis</name>
    <dbReference type="NCBI Taxonomy" id="199136"/>
    <lineage>
        <taxon>Bacteria</taxon>
        <taxon>Bacillati</taxon>
        <taxon>Actinomycetota</taxon>
        <taxon>Actinomycetes</taxon>
        <taxon>Micrococcales</taxon>
        <taxon>Micrococcaceae</taxon>
        <taxon>Arthrobacter</taxon>
    </lineage>
</organism>
<gene>
    <name evidence="1" type="ORF">N9A08_09580</name>
</gene>
<evidence type="ECO:0000313" key="2">
    <source>
        <dbReference type="Proteomes" id="UP001063368"/>
    </source>
</evidence>
<dbReference type="Proteomes" id="UP001063368">
    <property type="component" value="Chromosome"/>
</dbReference>
<dbReference type="Pfam" id="PF22752">
    <property type="entry name" value="DUF488-N3i"/>
    <property type="match status" value="1"/>
</dbReference>
<dbReference type="RefSeq" id="WP_263126988.1">
    <property type="nucleotide sequence ID" value="NZ_CP106856.1"/>
</dbReference>
<proteinExistence type="predicted"/>
<name>A0ABY6FQ38_9MICC</name>
<reference evidence="1" key="1">
    <citation type="submission" date="2022-09" db="EMBL/GenBank/DDBJ databases">
        <authorList>
            <person name="Li D."/>
            <person name="Cheng J."/>
            <person name="Li Y."/>
        </authorList>
    </citation>
    <scope>NUCLEOTIDE SEQUENCE</scope>
    <source>
        <strain evidence="1">DL</strain>
    </source>
</reference>
<keyword evidence="2" id="KW-1185">Reference proteome</keyword>
<sequence length="125" mass="14428">MADIGRLDPSQVRVRRIYAEPDGGFRVLVDRLWPRGVSKARAELDEWLKDAAPSNELRQWFGHRLERWEGFTERYIQELEGNRAVADFAAQCVGRPDTVLLFAARNEEENEAVVLRDYLLGLNLT</sequence>
<evidence type="ECO:0000313" key="1">
    <source>
        <dbReference type="EMBL" id="UYB34901.1"/>
    </source>
</evidence>